<organism evidence="2 3">
    <name type="scientific">Kocuria varians</name>
    <name type="common">Micrococcus varians</name>
    <dbReference type="NCBI Taxonomy" id="1272"/>
    <lineage>
        <taxon>Bacteria</taxon>
        <taxon>Bacillati</taxon>
        <taxon>Actinomycetota</taxon>
        <taxon>Actinomycetes</taxon>
        <taxon>Micrococcales</taxon>
        <taxon>Micrococcaceae</taxon>
        <taxon>Kocuria</taxon>
    </lineage>
</organism>
<reference evidence="2" key="2">
    <citation type="submission" date="2020-07" db="EMBL/GenBank/DDBJ databases">
        <title>Genome of starter culture bacteria Kocuria salsicia reveals its technological properties and safety for usage in meat industry.</title>
        <authorList>
            <person name="Michael M."/>
            <person name="Konstantin K."/>
            <person name="Evgenii K."/>
            <person name="Galina S."/>
            <person name="Oksana K."/>
            <person name="Andrei L."/>
        </authorList>
    </citation>
    <scope>NUCLEOTIDE SEQUENCE [LARGE SCALE GENOMIC DNA]</scope>
    <source>
        <strain evidence="2">80</strain>
    </source>
</reference>
<accession>A0A7D7Q7L4</accession>
<protein>
    <submittedName>
        <fullName evidence="2">Uncharacterized protein</fullName>
    </submittedName>
</protein>
<keyword evidence="3" id="KW-1185">Reference proteome</keyword>
<keyword evidence="1" id="KW-0812">Transmembrane</keyword>
<reference evidence="2" key="1">
    <citation type="submission" date="2017-08" db="EMBL/GenBank/DDBJ databases">
        <authorList>
            <person name="Minaev M."/>
            <person name="Kurbakov K.A."/>
            <person name="Solodovnikova G.I."/>
            <person name="Kuznetsova O.A."/>
            <person name="Lisitsyn A.B."/>
        </authorList>
    </citation>
    <scope>NUCLEOTIDE SEQUENCE</scope>
    <source>
        <strain evidence="2">80</strain>
    </source>
</reference>
<dbReference type="Proteomes" id="UP000216825">
    <property type="component" value="Chromosome"/>
</dbReference>
<gene>
    <name evidence="2" type="ORF">CIB50_0000228</name>
</gene>
<evidence type="ECO:0000313" key="3">
    <source>
        <dbReference type="Proteomes" id="UP000216825"/>
    </source>
</evidence>
<sequence length="163" mass="17644">MVLILWRILGRFDGVMTVVLVVVVVTTAIAAVVALRAKNRREDGVEMTVYGARCQGSTVVTRPADDVPRVVNDVCLHNPELGLRSNTPEGGSITTGISFASWGERIRFSVEPLSATEPEVTATCSPVFPLVITNWGRSEKNLYAFLRAVHETPAQAVSTHRGA</sequence>
<keyword evidence="1" id="KW-0472">Membrane</keyword>
<name>A0A7D7Q7L4_KOCVA</name>
<evidence type="ECO:0000313" key="2">
    <source>
        <dbReference type="EMBL" id="QMS55543.1"/>
    </source>
</evidence>
<evidence type="ECO:0000256" key="1">
    <source>
        <dbReference type="SAM" id="Phobius"/>
    </source>
</evidence>
<feature type="transmembrane region" description="Helical" evidence="1">
    <location>
        <begin position="15"/>
        <end position="35"/>
    </location>
</feature>
<dbReference type="KEGG" id="kvr:CIB50_0000228"/>
<dbReference type="AlphaFoldDB" id="A0A7D7Q7L4"/>
<proteinExistence type="predicted"/>
<keyword evidence="1" id="KW-1133">Transmembrane helix</keyword>
<dbReference type="EMBL" id="CP059343">
    <property type="protein sequence ID" value="QMS55543.1"/>
    <property type="molecule type" value="Genomic_DNA"/>
</dbReference>